<keyword evidence="15" id="KW-1185">Reference proteome</keyword>
<evidence type="ECO:0000256" key="7">
    <source>
        <dbReference type="ARBA" id="ARBA00022785"/>
    </source>
</evidence>
<accession>A0A7Z7MV80</accession>
<evidence type="ECO:0000256" key="11">
    <source>
        <dbReference type="ARBA" id="ARBA00069325"/>
    </source>
</evidence>
<evidence type="ECO:0000256" key="9">
    <source>
        <dbReference type="ARBA" id="ARBA00061210"/>
    </source>
</evidence>
<name>A0A7Z7MV80_9PROT</name>
<keyword evidence="4 13" id="KW-0963">Cytoplasm</keyword>
<comment type="subunit">
    <text evidence="3 13">Monomer.</text>
</comment>
<evidence type="ECO:0000256" key="8">
    <source>
        <dbReference type="ARBA" id="ARBA00052751"/>
    </source>
</evidence>
<evidence type="ECO:0000313" key="15">
    <source>
        <dbReference type="Proteomes" id="UP000242886"/>
    </source>
</evidence>
<comment type="similarity">
    <text evidence="9 13">Belongs to the QueA family.</text>
</comment>
<dbReference type="Gene3D" id="2.40.10.240">
    <property type="entry name" value="QueA-like"/>
    <property type="match status" value="1"/>
</dbReference>
<evidence type="ECO:0000256" key="2">
    <source>
        <dbReference type="ARBA" id="ARBA00004691"/>
    </source>
</evidence>
<dbReference type="UniPathway" id="UPA00392"/>
<dbReference type="GO" id="GO:0005737">
    <property type="term" value="C:cytoplasm"/>
    <property type="evidence" value="ECO:0007669"/>
    <property type="project" value="UniProtKB-SubCell"/>
</dbReference>
<dbReference type="GO" id="GO:0051075">
    <property type="term" value="F:S-adenosylmethionine:tRNA ribosyltransferase-isomerase activity"/>
    <property type="evidence" value="ECO:0007669"/>
    <property type="project" value="UniProtKB-EC"/>
</dbReference>
<comment type="function">
    <text evidence="13">Transfers and isomerizes the ribose moiety from AdoMet to the 7-aminomethyl group of 7-deazaguanine (preQ1-tRNA) to give epoxyqueuosine (oQ-tRNA).</text>
</comment>
<comment type="subcellular location">
    <subcellularLocation>
        <location evidence="1 13">Cytoplasm</location>
    </subcellularLocation>
</comment>
<evidence type="ECO:0000256" key="5">
    <source>
        <dbReference type="ARBA" id="ARBA00022679"/>
    </source>
</evidence>
<keyword evidence="5 13" id="KW-0808">Transferase</keyword>
<gene>
    <name evidence="13 14" type="primary">queA</name>
    <name evidence="14" type="ORF">SDENCHOL_20101</name>
</gene>
<comment type="catalytic activity">
    <reaction evidence="8 13">
        <text>7-aminomethyl-7-carbaguanosine(34) in tRNA + S-adenosyl-L-methionine = epoxyqueuosine(34) in tRNA + adenine + L-methionine + 2 H(+)</text>
        <dbReference type="Rhea" id="RHEA:32155"/>
        <dbReference type="Rhea" id="RHEA-COMP:10342"/>
        <dbReference type="Rhea" id="RHEA-COMP:18582"/>
        <dbReference type="ChEBI" id="CHEBI:15378"/>
        <dbReference type="ChEBI" id="CHEBI:16708"/>
        <dbReference type="ChEBI" id="CHEBI:57844"/>
        <dbReference type="ChEBI" id="CHEBI:59789"/>
        <dbReference type="ChEBI" id="CHEBI:82833"/>
        <dbReference type="ChEBI" id="CHEBI:194443"/>
        <dbReference type="EC" id="2.4.99.17"/>
    </reaction>
</comment>
<dbReference type="EMBL" id="LT837803">
    <property type="protein sequence ID" value="SMB26279.1"/>
    <property type="molecule type" value="Genomic_DNA"/>
</dbReference>
<sequence length="370" mass="40147">MSANNSTTGAASAALSDSSAQLRLSDFDYALPPELIAQQPLAERSASRLLVVDGNDAPIEDRNIADLAELLQPGDLLVMNDTRVLHARLYGIKDSGGRIEVLVERITGEHEALAQIRASKPPKPGCVLHLEGALEAKVLARAGEFYHLRFPDTENVIDLLERHGRLPLPPYIERNAADADEARYQTVFARTHGSVAAPTAGLHFDDALLAAVEKRGCRIAYVTLHVGAGTFQPVRSENLAEHRMHRERYILPEATAQAIAETRRKGGRIVAVGTTTLRTLESAAIAGNGQLQAGAGETGLFILPGFRFRIVDALLTNFHLPKSTLLMLVSAFAGIERIRTAYAHAIAQGYRFFSYGDAMLLTRTNDESAP</sequence>
<evidence type="ECO:0000256" key="4">
    <source>
        <dbReference type="ARBA" id="ARBA00022490"/>
    </source>
</evidence>
<dbReference type="Pfam" id="PF02547">
    <property type="entry name" value="Queuosine_synth"/>
    <property type="match status" value="1"/>
</dbReference>
<dbReference type="Gene3D" id="3.40.1780.10">
    <property type="entry name" value="QueA-like"/>
    <property type="match status" value="1"/>
</dbReference>
<evidence type="ECO:0000256" key="10">
    <source>
        <dbReference type="ARBA" id="ARBA00066503"/>
    </source>
</evidence>
<dbReference type="PANTHER" id="PTHR30307">
    <property type="entry name" value="S-ADENOSYLMETHIONINE:TRNA RIBOSYLTRANSFERASE-ISOMERASE"/>
    <property type="match status" value="1"/>
</dbReference>
<dbReference type="InterPro" id="IPR042119">
    <property type="entry name" value="QueA_dom2"/>
</dbReference>
<dbReference type="InterPro" id="IPR003699">
    <property type="entry name" value="QueA"/>
</dbReference>
<dbReference type="FunFam" id="3.40.1780.10:FF:000001">
    <property type="entry name" value="S-adenosylmethionine:tRNA ribosyltransferase-isomerase"/>
    <property type="match status" value="1"/>
</dbReference>
<dbReference type="HAMAP" id="MF_00113">
    <property type="entry name" value="QueA"/>
    <property type="match status" value="1"/>
</dbReference>
<evidence type="ECO:0000256" key="13">
    <source>
        <dbReference type="HAMAP-Rule" id="MF_00113"/>
    </source>
</evidence>
<dbReference type="SUPFAM" id="SSF111337">
    <property type="entry name" value="QueA-like"/>
    <property type="match status" value="1"/>
</dbReference>
<proteinExistence type="inferred from homology"/>
<protein>
    <recommendedName>
        <fullName evidence="11 13">S-adenosylmethionine:tRNA ribosyltransferase-isomerase</fullName>
        <ecNumber evidence="10 13">2.4.99.17</ecNumber>
    </recommendedName>
    <alternativeName>
        <fullName evidence="12 13">Queuosine biosynthesis protein QueA</fullName>
    </alternativeName>
</protein>
<evidence type="ECO:0000256" key="1">
    <source>
        <dbReference type="ARBA" id="ARBA00004496"/>
    </source>
</evidence>
<dbReference type="GO" id="GO:0008616">
    <property type="term" value="P:tRNA queuosine(34) biosynthetic process"/>
    <property type="evidence" value="ECO:0007669"/>
    <property type="project" value="UniProtKB-UniRule"/>
</dbReference>
<evidence type="ECO:0000313" key="14">
    <source>
        <dbReference type="EMBL" id="SMB26279.1"/>
    </source>
</evidence>
<reference evidence="14" key="1">
    <citation type="submission" date="2017-03" db="EMBL/GenBank/DDBJ databases">
        <authorList>
            <consortium name="AG Boll"/>
        </authorList>
    </citation>
    <scope>NUCLEOTIDE SEQUENCE [LARGE SCALE GENOMIC DNA]</scope>
    <source>
        <strain evidence="14">Chol</strain>
    </source>
</reference>
<dbReference type="NCBIfam" id="NF001140">
    <property type="entry name" value="PRK00147.1"/>
    <property type="match status" value="1"/>
</dbReference>
<keyword evidence="7 13" id="KW-0671">Queuosine biosynthesis</keyword>
<comment type="pathway">
    <text evidence="2 13">tRNA modification; tRNA-queuosine biosynthesis.</text>
</comment>
<evidence type="ECO:0000256" key="6">
    <source>
        <dbReference type="ARBA" id="ARBA00022691"/>
    </source>
</evidence>
<dbReference type="InterPro" id="IPR036100">
    <property type="entry name" value="QueA_sf"/>
</dbReference>
<dbReference type="EC" id="2.4.99.17" evidence="10 13"/>
<dbReference type="InterPro" id="IPR042118">
    <property type="entry name" value="QueA_dom1"/>
</dbReference>
<evidence type="ECO:0000256" key="12">
    <source>
        <dbReference type="ARBA" id="ARBA00076160"/>
    </source>
</evidence>
<dbReference type="AlphaFoldDB" id="A0A7Z7MV80"/>
<dbReference type="Proteomes" id="UP000242886">
    <property type="component" value="Chromosome SDENCHOL"/>
</dbReference>
<keyword evidence="6 13" id="KW-0949">S-adenosyl-L-methionine</keyword>
<dbReference type="PANTHER" id="PTHR30307:SF0">
    <property type="entry name" value="S-ADENOSYLMETHIONINE:TRNA RIBOSYLTRANSFERASE-ISOMERASE"/>
    <property type="match status" value="1"/>
</dbReference>
<evidence type="ECO:0000256" key="3">
    <source>
        <dbReference type="ARBA" id="ARBA00011245"/>
    </source>
</evidence>
<dbReference type="NCBIfam" id="TIGR00113">
    <property type="entry name" value="queA"/>
    <property type="match status" value="1"/>
</dbReference>
<organism evidence="14 15">
    <name type="scientific">Sterolibacterium denitrificans</name>
    <dbReference type="NCBI Taxonomy" id="157592"/>
    <lineage>
        <taxon>Bacteria</taxon>
        <taxon>Pseudomonadati</taxon>
        <taxon>Pseudomonadota</taxon>
        <taxon>Betaproteobacteria</taxon>
        <taxon>Nitrosomonadales</taxon>
        <taxon>Sterolibacteriaceae</taxon>
        <taxon>Sterolibacterium</taxon>
    </lineage>
</organism>